<evidence type="ECO:0000256" key="15">
    <source>
        <dbReference type="ARBA" id="ARBA00022840"/>
    </source>
</evidence>
<keyword evidence="6" id="KW-0963">Cytoplasm</keyword>
<evidence type="ECO:0000313" key="27">
    <source>
        <dbReference type="Proteomes" id="UP000424527"/>
    </source>
</evidence>
<comment type="similarity">
    <text evidence="4 21">Belongs to the eukaryotic diacylglycerol kinase family.</text>
</comment>
<feature type="region of interest" description="Disordered" evidence="22">
    <location>
        <begin position="2262"/>
        <end position="2305"/>
    </location>
</feature>
<dbReference type="Pfam" id="PF22944">
    <property type="entry name" value="DGKD_4H"/>
    <property type="match status" value="1"/>
</dbReference>
<dbReference type="Pfam" id="PF00169">
    <property type="entry name" value="PH"/>
    <property type="match status" value="1"/>
</dbReference>
<comment type="catalytic activity">
    <reaction evidence="18">
        <text>1,2-di-(9Z-octadecenoyl)-sn-glycerol + ATP = 1,2-di-(9Z-octadecenoyl)-sn-glycero-3-phosphate + ADP + H(+)</text>
        <dbReference type="Rhea" id="RHEA:40327"/>
        <dbReference type="ChEBI" id="CHEBI:15378"/>
        <dbReference type="ChEBI" id="CHEBI:30616"/>
        <dbReference type="ChEBI" id="CHEBI:52333"/>
        <dbReference type="ChEBI" id="CHEBI:74546"/>
        <dbReference type="ChEBI" id="CHEBI:456216"/>
    </reaction>
    <physiologicalReaction direction="left-to-right" evidence="18">
        <dbReference type="Rhea" id="RHEA:40328"/>
    </physiologicalReaction>
</comment>
<dbReference type="InterPro" id="IPR054474">
    <property type="entry name" value="DGKD_4H"/>
</dbReference>
<feature type="region of interest" description="Disordered" evidence="22">
    <location>
        <begin position="2879"/>
        <end position="2918"/>
    </location>
</feature>
<evidence type="ECO:0000256" key="7">
    <source>
        <dbReference type="ARBA" id="ARBA00022553"/>
    </source>
</evidence>
<dbReference type="PANTHER" id="PTHR10226:SF3">
    <property type="entry name" value="A-KINASE ANCHOR PROTEIN 11"/>
    <property type="match status" value="1"/>
</dbReference>
<dbReference type="SUPFAM" id="SSF111331">
    <property type="entry name" value="NAD kinase/diacylglycerol kinase-like"/>
    <property type="match status" value="1"/>
</dbReference>
<dbReference type="GO" id="GO:0005886">
    <property type="term" value="C:plasma membrane"/>
    <property type="evidence" value="ECO:0007669"/>
    <property type="project" value="UniProtKB-SubCell"/>
</dbReference>
<dbReference type="InterPro" id="IPR000756">
    <property type="entry name" value="Diacylglycerol_kin_accessory"/>
</dbReference>
<feature type="compositionally biased region" description="Basic and acidic residues" evidence="22">
    <location>
        <begin position="2905"/>
        <end position="2916"/>
    </location>
</feature>
<dbReference type="SMART" id="SM00046">
    <property type="entry name" value="DAGKc"/>
    <property type="match status" value="1"/>
</dbReference>
<evidence type="ECO:0000256" key="8">
    <source>
        <dbReference type="ARBA" id="ARBA00022679"/>
    </source>
</evidence>
<dbReference type="FunFam" id="3.30.60.20:FF:000029">
    <property type="entry name" value="Diacylglycerol kinase"/>
    <property type="match status" value="1"/>
</dbReference>
<sequence>MEDVYHYTRSPAWEELEPEKGPASTTGIHAHVVGAVAVSGAADESSDSEAEQEGPQKLIRKVSTSGQIRSKTSIKEGLLLKQTSSFQRWKKRYFKLRGRTLYYAKDAKSLIFDEVDLSDASVAESSTKNVNNSFTVITPFRRLILCAENRKEMEDWISSLKSVQSREHYETAQFNVEHFSGMHNWYACSHARPTFCNVCKDSLSGVTSHGLSCEVCKFKAHKRCAVRATNNCKWTTLASIGKDIIEDEDGIAMPHQWLEGNLPVSAKCAVCDKTCGSVLRLQDWRCLWCKAMVHTACMDLYPRKCPLGQCKVSIIPPTALNSIDSDGFWKATCPPSCASPLLVFVNSKSGDNQGVKFLRRFKQLLNPAQVFDLVNGGPHLGLRLFQKFDNFRILVCGGDGSVGWVLSEIDKLNLHKQCQLGVLPLGTGNDLARVLGWGPSCDDDTQLPQILEKLERASTKMLDRWSIMTYEIKIPPKHSCPTTPEGADDCQFHISAYEDSVATHLTKILNSEQHSVVISSAKILCETVKDFVAKVGKAYEKSTENAEECDTMSLKCAILNEKLDSLLQTLNTECQALPPLPHSTPPIVEEEQEEEEEEEEASEESLTELKEKLEEEETEKGHQLFKSREQLMLRANSLKKAVRQIIEQAERVVDEQNAHTEETELPSPLEFRKDSEEENRDSEKDEDTKELEAVPSAKSPCSPTERRVSRSTQSCGSFTITPFTTSKENLPVLNTRIICPGLRAGLAASIAGSSIISKMLLANIDPFGATPFIDPDLDSLEGYMEKCVMNNYFGIGLDAKISLEFNNKREEHPEKCRSRTKNMMWYGVLGTKELLQRTYKNLEQKVQLECDGQYIPLPSLQGIAVLNIPSYAGGTNFWGGTKEDDIFCAPSFDDKILEVVAVFGSMQMAVSRVIKLQHHRIAQCRTVKITILGDEGVPIQVDGEAWIQPPGVIKIQHKNRAQMLTRDRAFENTLKSWEDKLKYDKPPLRPHLYPQQSVDLATEEEAALVQMCARAAEELITRICEAAKTNGLLEQELAHAVNAASHAINKTHPKFPESLTRNTAIEVASTVKALYNETESLLLGRVSLQLDPPEEEQLSNALQSVELELGKLGEIPWLYHILQPNDEEDHSLGYGKRNSRSSMFRIVPKFKKEKAAKKTSPQSGSGDIEKNGQSESFLRTAEIDLKRVSGLSASHALLSVAMDACARIRGVPLRPRASVRKETVRDSGGQCVKSLFRNKKELCSVGLELPTRDATRLTEIHFVCLPGQCEGEDVTQQALSSLPAGLCELLRSLHVHGLKNDEVLLLKDSRRLAEHKDAGPQCWLKAVCVLRHNPSTSVYPQASVGSLLGLLGCYMAGVRYALELQALQRGTSAEPSQPEEDDTNQSVSSIEDDFVTALEHLEEDDTAASYHHFKKRDVASQTVPAHKRRKELSGSHVIISSSSKYLAKHRSGPDVSVTVQRSSGVESQWTYCSPGARLPSPLIHVSESEESDCSSPSPIIFLDEVGYQKSLLAKLDIPQVPGGPRERVEDSDSEVSEFFDSFDQFDDLEELSSESCTLALPLDAISAPSTQKRSAESSTSGSTSKYVSRGCSTKGMNPHRFDQPTLPANVKKPTPLKPGSPYSLHSEVPDSPRPVQTPSEENGGPLFSPVSSSAFSPLVDSCGTLEYFWKTEEDGQDCSELRKPQDLCSLYKTYSDFASSLSKEIVGSVCGYQSAIDISDNKNLSCVCHKEFKNPSGYLMKLSEIQETVTVAKLQKKSQSLKDGIQRFATDLVEMSLGSALRDLQKGVSSCTTTLCHLAARLTSSVFQMAFHEIGMRHAYVLKERAINGLAGFLVGEAVSGALKEFLTVKKQIFHSTVTRFAADLAEELVFEGIMEVCQFSHPSTPLTPSDWSFGNRQEEDEEEEVVSSYASDLSESVIQEAFIELSQADVAFTSQAAISVSLDNICYVSAENTSTHTCSTFANQQVLSASSAAALPGPSGEDATCTVKKALFTVSGMASCIPVPQAGQALSHLQESEETCQCKSSTSDTPQASPERVTVSSSDTTTSTQTHPYSHASQTPTPGEDSSQGKSPFQNFSGNMMDMIVTEACELITASKVKKSFGDCADFLTKTIGGRRDSSKQDTDNSEAPDMSFRYLRKGSPVEQITDLSIPHISFQTGSQSQGRASCELDPRTKGPSSGQKSVGTPGTPPSTPQQPSEVSKEKQIKQFSKKLKSKLAKEFSPATPPPTPHYQPEPGPGPKDITPETDKAEFMLKLMRSLSEEADGNEDEEEELAEEGGVSGANRCLGSGGGRHEQNQMSARRMSNKEALHYAEQLACHIVSMATEMDTLGVAEEEGDMNNGSEMRRDSVAQFSEQTLNTLWVYAGEVAGEVINDVKRMVSSAQQCPHHRALRRRSFDRSSSECLHYHNQHQPQLSTDQNRDWRVGRLSEQWSNDLIASVFRSPTSTSSTISSSSSGLSSEYPSCESVTDEYAGYLIRVLKKEGGSRELVLDQYASRLAYRSIKLGLAHASRKIKQRSSSTRLHSSKSLPDEWKASGSEASSPKDQVEPGEDAQCCCRESEEQSQREYMDLLTFAESLAYNITCDVTRKLHLSSVRLPKSLTDSCLYKKSKFEDMTENLIRNSFSCPLLSKEGKSKHYHSTGSLYDGGYRSRVMQVIEHYARKIVDDTLKMSLASVGHSSREHQRTQGHDRHSHTERLSEAPSLGQALGERACRYCPIQECPYCTKLSRHHHQPVLQRRKRGPECQVRPERLSSLEIPKIHIDLDHRVVFAEEMVSMAMETAKRELSNTSLNADSGIGHDGTSYAESLTAEIMTSALSNICQAASISFPGREATESSVSQQLSVGDDSLGSWSNLSFEDEHPDDNSSFLHLSDSNGNSSSWSSLGLEGEPCEERMSFSPSDSDNTEDKETEVREESSGTLCVDRTQVQSSRTALVIMNSDVRELGCGTQHVTLDPQLRSMLQWVAASMADIPQIQLSPDRELQQLPAVVQRLRDRKWRVGELLHMLLRYCEESQIHSQSQTREEALQTGRELHRIPLFQWLLEHA</sequence>
<evidence type="ECO:0000256" key="10">
    <source>
        <dbReference type="ARBA" id="ARBA00022737"/>
    </source>
</evidence>
<organism evidence="26 27">
    <name type="scientific">Larimichthys crocea</name>
    <name type="common">Large yellow croaker</name>
    <name type="synonym">Pseudosciaena crocea</name>
    <dbReference type="NCBI Taxonomy" id="215358"/>
    <lineage>
        <taxon>Eukaryota</taxon>
        <taxon>Metazoa</taxon>
        <taxon>Chordata</taxon>
        <taxon>Craniata</taxon>
        <taxon>Vertebrata</taxon>
        <taxon>Euteleostomi</taxon>
        <taxon>Actinopterygii</taxon>
        <taxon>Neopterygii</taxon>
        <taxon>Teleostei</taxon>
        <taxon>Neoteleostei</taxon>
        <taxon>Acanthomorphata</taxon>
        <taxon>Eupercaria</taxon>
        <taxon>Sciaenidae</taxon>
        <taxon>Larimichthys</taxon>
    </lineage>
</organism>
<evidence type="ECO:0000256" key="22">
    <source>
        <dbReference type="SAM" id="MobiDB-lite"/>
    </source>
</evidence>
<dbReference type="PROSITE" id="PS00479">
    <property type="entry name" value="ZF_DAG_PE_1"/>
    <property type="match status" value="1"/>
</dbReference>
<evidence type="ECO:0000256" key="20">
    <source>
        <dbReference type="ARBA" id="ARBA00060536"/>
    </source>
</evidence>
<feature type="compositionally biased region" description="Low complexity" evidence="22">
    <location>
        <begin position="2517"/>
        <end position="2528"/>
    </location>
</feature>
<name>A0A6G0J8N2_LARCR</name>
<keyword evidence="8 21" id="KW-0808">Transferase</keyword>
<feature type="compositionally biased region" description="Acidic residues" evidence="22">
    <location>
        <begin position="588"/>
        <end position="606"/>
    </location>
</feature>
<reference evidence="26 27" key="1">
    <citation type="submission" date="2019-07" db="EMBL/GenBank/DDBJ databases">
        <title>Chromosome genome assembly for large yellow croaker.</title>
        <authorList>
            <person name="Xiao S."/>
        </authorList>
    </citation>
    <scope>NUCLEOTIDE SEQUENCE [LARGE SCALE GENOMIC DNA]</scope>
    <source>
        <strain evidence="26">JMULYC20181020</strain>
        <tissue evidence="26">Muscle</tissue>
    </source>
</reference>
<keyword evidence="15 21" id="KW-0067">ATP-binding</keyword>
<dbReference type="Gene3D" id="3.40.50.10330">
    <property type="entry name" value="Probable inorganic polyphosphate/atp-NAD kinase, domain 1"/>
    <property type="match status" value="1"/>
</dbReference>
<feature type="compositionally biased region" description="Acidic residues" evidence="22">
    <location>
        <begin position="2262"/>
        <end position="2276"/>
    </location>
</feature>
<dbReference type="InterPro" id="IPR047480">
    <property type="entry name" value="C1_DGKeta_rpt2"/>
</dbReference>
<dbReference type="Gene3D" id="3.30.60.20">
    <property type="match status" value="2"/>
</dbReference>
<evidence type="ECO:0000256" key="12">
    <source>
        <dbReference type="ARBA" id="ARBA00022771"/>
    </source>
</evidence>
<evidence type="ECO:0000256" key="1">
    <source>
        <dbReference type="ARBA" id="ARBA00004236"/>
    </source>
</evidence>
<dbReference type="InterPro" id="IPR008382">
    <property type="entry name" value="SPHK1-interactor_AKAP_110"/>
</dbReference>
<dbReference type="GO" id="GO:0051018">
    <property type="term" value="F:protein kinase A binding"/>
    <property type="evidence" value="ECO:0007669"/>
    <property type="project" value="TreeGrafter"/>
</dbReference>
<keyword evidence="10" id="KW-0677">Repeat</keyword>
<dbReference type="InterPro" id="IPR001206">
    <property type="entry name" value="Diacylglycerol_kinase_cat_dom"/>
</dbReference>
<comment type="pathway">
    <text evidence="20">Glycerolipid metabolism.</text>
</comment>
<dbReference type="CDD" id="cd20894">
    <property type="entry name" value="C1_DGKeta_rpt2"/>
    <property type="match status" value="1"/>
</dbReference>
<dbReference type="SMART" id="SM00233">
    <property type="entry name" value="PH"/>
    <property type="match status" value="1"/>
</dbReference>
<dbReference type="SMART" id="SM00045">
    <property type="entry name" value="DAGKa"/>
    <property type="match status" value="1"/>
</dbReference>
<keyword evidence="5" id="KW-1003">Cell membrane</keyword>
<evidence type="ECO:0000256" key="4">
    <source>
        <dbReference type="ARBA" id="ARBA00009280"/>
    </source>
</evidence>
<keyword evidence="16" id="KW-0443">Lipid metabolism</keyword>
<feature type="compositionally biased region" description="Low complexity" evidence="22">
    <location>
        <begin position="2039"/>
        <end position="2051"/>
    </location>
</feature>
<dbReference type="InterPro" id="IPR046349">
    <property type="entry name" value="C1-like_sf"/>
</dbReference>
<feature type="region of interest" description="Disordered" evidence="22">
    <location>
        <begin position="653"/>
        <end position="709"/>
    </location>
</feature>
<feature type="compositionally biased region" description="Basic and acidic residues" evidence="22">
    <location>
        <begin position="653"/>
        <end position="662"/>
    </location>
</feature>
<dbReference type="CDD" id="cd13274">
    <property type="entry name" value="PH_DGK_type2"/>
    <property type="match status" value="1"/>
</dbReference>
<feature type="compositionally biased region" description="Basic and acidic residues" evidence="22">
    <location>
        <begin position="607"/>
        <end position="625"/>
    </location>
</feature>
<dbReference type="FunFam" id="3.40.50.10330:FF:000001">
    <property type="entry name" value="Diacylglycerol kinase"/>
    <property type="match status" value="1"/>
</dbReference>
<dbReference type="PANTHER" id="PTHR10226">
    <property type="entry name" value="A KINASE ANCHOR PROTEIN"/>
    <property type="match status" value="1"/>
</dbReference>
<keyword evidence="12" id="KW-0863">Zinc-finger</keyword>
<dbReference type="FunFam" id="2.30.29.30:FF:000060">
    <property type="entry name" value="Diacylglycerol kinase"/>
    <property type="match status" value="1"/>
</dbReference>
<dbReference type="GO" id="GO:0007200">
    <property type="term" value="P:phospholipase C-activating G protein-coupled receptor signaling pathway"/>
    <property type="evidence" value="ECO:0007669"/>
    <property type="project" value="InterPro"/>
</dbReference>
<feature type="compositionally biased region" description="Basic and acidic residues" evidence="22">
    <location>
        <begin position="2679"/>
        <end position="2699"/>
    </location>
</feature>
<feature type="region of interest" description="Disordered" evidence="22">
    <location>
        <begin position="1"/>
        <end position="24"/>
    </location>
</feature>
<feature type="region of interest" description="Disordered" evidence="22">
    <location>
        <begin position="2022"/>
        <end position="2076"/>
    </location>
</feature>
<dbReference type="FunFam" id="2.60.200.40:FF:000001">
    <property type="entry name" value="Diacylglycerol kinase"/>
    <property type="match status" value="1"/>
</dbReference>
<dbReference type="GO" id="GO:0008104">
    <property type="term" value="P:intracellular protein localization"/>
    <property type="evidence" value="ECO:0007669"/>
    <property type="project" value="TreeGrafter"/>
</dbReference>
<dbReference type="SUPFAM" id="SSF57889">
    <property type="entry name" value="Cysteine-rich domain"/>
    <property type="match status" value="2"/>
</dbReference>
<dbReference type="SUPFAM" id="SSF50729">
    <property type="entry name" value="PH domain-like"/>
    <property type="match status" value="1"/>
</dbReference>
<feature type="compositionally biased region" description="Low complexity" evidence="22">
    <location>
        <begin position="1576"/>
        <end position="1588"/>
    </location>
</feature>
<dbReference type="InterPro" id="IPR016064">
    <property type="entry name" value="NAD/diacylglycerol_kinase_sf"/>
</dbReference>
<evidence type="ECO:0000256" key="3">
    <source>
        <dbReference type="ARBA" id="ARBA00005175"/>
    </source>
</evidence>
<protein>
    <recommendedName>
        <fullName evidence="21">Diacylglycerol kinase</fullName>
        <shortName evidence="21">DAG kinase</shortName>
        <ecNumber evidence="21">2.7.1.107</ecNumber>
    </recommendedName>
</protein>
<evidence type="ECO:0000256" key="5">
    <source>
        <dbReference type="ARBA" id="ARBA00022475"/>
    </source>
</evidence>
<dbReference type="PROSITE" id="PS50081">
    <property type="entry name" value="ZF_DAG_PE_2"/>
    <property type="match status" value="2"/>
</dbReference>
<feature type="compositionally biased region" description="Basic and acidic residues" evidence="22">
    <location>
        <begin position="670"/>
        <end position="692"/>
    </location>
</feature>
<comment type="catalytic activity">
    <reaction evidence="19">
        <text>a 1,2-diacyl-sn-glycerol + ATP = a 1,2-diacyl-sn-glycero-3-phosphate + ADP + H(+)</text>
        <dbReference type="Rhea" id="RHEA:10272"/>
        <dbReference type="ChEBI" id="CHEBI:15378"/>
        <dbReference type="ChEBI" id="CHEBI:17815"/>
        <dbReference type="ChEBI" id="CHEBI:30616"/>
        <dbReference type="ChEBI" id="CHEBI:58608"/>
        <dbReference type="ChEBI" id="CHEBI:456216"/>
        <dbReference type="EC" id="2.7.1.107"/>
    </reaction>
    <physiologicalReaction direction="left-to-right" evidence="19">
        <dbReference type="Rhea" id="RHEA:10273"/>
    </physiologicalReaction>
</comment>
<comment type="pathway">
    <text evidence="3">Lipid metabolism; glycerolipid metabolism.</text>
</comment>
<dbReference type="InterPro" id="IPR001849">
    <property type="entry name" value="PH_domain"/>
</dbReference>
<feature type="region of interest" description="Disordered" evidence="22">
    <location>
        <begin position="2157"/>
        <end position="2246"/>
    </location>
</feature>
<proteinExistence type="inferred from homology"/>
<feature type="region of interest" description="Disordered" evidence="22">
    <location>
        <begin position="576"/>
        <end position="625"/>
    </location>
</feature>
<dbReference type="GO" id="GO:0004143">
    <property type="term" value="F:ATP-dependent diacylglycerol kinase activity"/>
    <property type="evidence" value="ECO:0007669"/>
    <property type="project" value="UniProtKB-EC"/>
</dbReference>
<dbReference type="EC" id="2.7.1.107" evidence="21"/>
<dbReference type="GO" id="GO:0046486">
    <property type="term" value="P:glycerolipid metabolic process"/>
    <property type="evidence" value="ECO:0007669"/>
    <property type="project" value="UniProtKB-UniPathway"/>
</dbReference>
<evidence type="ECO:0000256" key="19">
    <source>
        <dbReference type="ARBA" id="ARBA00023411"/>
    </source>
</evidence>
<keyword evidence="7" id="KW-0597">Phosphoprotein</keyword>
<evidence type="ECO:0000256" key="11">
    <source>
        <dbReference type="ARBA" id="ARBA00022741"/>
    </source>
</evidence>
<dbReference type="PROSITE" id="PS50146">
    <property type="entry name" value="DAGK"/>
    <property type="match status" value="1"/>
</dbReference>
<feature type="region of interest" description="Disordered" evidence="22">
    <location>
        <begin position="2676"/>
        <end position="2703"/>
    </location>
</feature>
<feature type="compositionally biased region" description="Polar residues" evidence="22">
    <location>
        <begin position="2052"/>
        <end position="2076"/>
    </location>
</feature>
<evidence type="ECO:0000256" key="14">
    <source>
        <dbReference type="ARBA" id="ARBA00022833"/>
    </source>
</evidence>
<evidence type="ECO:0000313" key="26">
    <source>
        <dbReference type="EMBL" id="KAE8299826.1"/>
    </source>
</evidence>
<dbReference type="CDD" id="cd20848">
    <property type="entry name" value="C1_DGKeta_rpt1"/>
    <property type="match status" value="1"/>
</dbReference>
<dbReference type="Pfam" id="PF00609">
    <property type="entry name" value="DAGK_acc"/>
    <property type="match status" value="1"/>
</dbReference>
<feature type="domain" description="PH" evidence="23">
    <location>
        <begin position="72"/>
        <end position="165"/>
    </location>
</feature>
<feature type="domain" description="Phorbol-ester/DAG-type" evidence="24">
    <location>
        <begin position="254"/>
        <end position="305"/>
    </location>
</feature>
<evidence type="ECO:0000259" key="25">
    <source>
        <dbReference type="PROSITE" id="PS50146"/>
    </source>
</evidence>
<comment type="caution">
    <text evidence="26">The sequence shown here is derived from an EMBL/GenBank/DDBJ whole genome shotgun (WGS) entry which is preliminary data.</text>
</comment>
<dbReference type="GO" id="GO:0005737">
    <property type="term" value="C:cytoplasm"/>
    <property type="evidence" value="ECO:0007669"/>
    <property type="project" value="UniProtKB-SubCell"/>
</dbReference>
<evidence type="ECO:0000256" key="9">
    <source>
        <dbReference type="ARBA" id="ARBA00022723"/>
    </source>
</evidence>
<evidence type="ECO:0000256" key="16">
    <source>
        <dbReference type="ARBA" id="ARBA00023098"/>
    </source>
</evidence>
<evidence type="ECO:0000256" key="17">
    <source>
        <dbReference type="ARBA" id="ARBA00023136"/>
    </source>
</evidence>
<dbReference type="Gene3D" id="2.30.29.30">
    <property type="entry name" value="Pleckstrin-homology domain (PH domain)/Phosphotyrosine-binding domain (PTB)"/>
    <property type="match status" value="1"/>
</dbReference>
<keyword evidence="11 21" id="KW-0547">Nucleotide-binding</keyword>
<dbReference type="Gene3D" id="2.60.200.40">
    <property type="match status" value="1"/>
</dbReference>
<feature type="domain" description="Phorbol-ester/DAG-type" evidence="24">
    <location>
        <begin position="182"/>
        <end position="232"/>
    </location>
</feature>
<dbReference type="FunFam" id="3.30.60.20:FF:000002">
    <property type="entry name" value="Diacylglycerol kinase"/>
    <property type="match status" value="1"/>
</dbReference>
<dbReference type="InterPro" id="IPR002219">
    <property type="entry name" value="PKC_DAG/PE"/>
</dbReference>
<dbReference type="PROSITE" id="PS50003">
    <property type="entry name" value="PH_DOMAIN"/>
    <property type="match status" value="1"/>
</dbReference>
<keyword evidence="27" id="KW-1185">Reference proteome</keyword>
<dbReference type="Pfam" id="PF00781">
    <property type="entry name" value="DAGK_cat"/>
    <property type="match status" value="1"/>
</dbReference>
<keyword evidence="9" id="KW-0479">Metal-binding</keyword>
<feature type="region of interest" description="Disordered" evidence="22">
    <location>
        <begin position="2516"/>
        <end position="2554"/>
    </location>
</feature>
<evidence type="ECO:0000259" key="23">
    <source>
        <dbReference type="PROSITE" id="PS50003"/>
    </source>
</evidence>
<accession>A0A6G0J8N2</accession>
<evidence type="ECO:0000256" key="18">
    <source>
        <dbReference type="ARBA" id="ARBA00023371"/>
    </source>
</evidence>
<dbReference type="Pfam" id="PF00130">
    <property type="entry name" value="C1_1"/>
    <property type="match status" value="2"/>
</dbReference>
<keyword evidence="13 21" id="KW-0418">Kinase</keyword>
<dbReference type="InterPro" id="IPR011993">
    <property type="entry name" value="PH-like_dom_sf"/>
</dbReference>
<evidence type="ECO:0000256" key="6">
    <source>
        <dbReference type="ARBA" id="ARBA00022490"/>
    </source>
</evidence>
<feature type="compositionally biased region" description="Polar residues" evidence="22">
    <location>
        <begin position="2022"/>
        <end position="2033"/>
    </location>
</feature>
<keyword evidence="17" id="KW-0472">Membrane</keyword>
<dbReference type="GO" id="GO:0005524">
    <property type="term" value="F:ATP binding"/>
    <property type="evidence" value="ECO:0007669"/>
    <property type="project" value="UniProtKB-KW"/>
</dbReference>
<comment type="subcellular location">
    <subcellularLocation>
        <location evidence="1">Cell membrane</location>
    </subcellularLocation>
    <subcellularLocation>
        <location evidence="2">Cytoplasm</location>
    </subcellularLocation>
</comment>
<feature type="domain" description="DAGKc" evidence="25">
    <location>
        <begin position="336"/>
        <end position="471"/>
    </location>
</feature>
<dbReference type="GO" id="GO:0008270">
    <property type="term" value="F:zinc ion binding"/>
    <property type="evidence" value="ECO:0007669"/>
    <property type="project" value="UniProtKB-KW"/>
</dbReference>
<gene>
    <name evidence="26" type="ORF">D5F01_LYC02244</name>
</gene>
<keyword evidence="14" id="KW-0862">Zinc</keyword>
<feature type="region of interest" description="Disordered" evidence="22">
    <location>
        <begin position="1152"/>
        <end position="1173"/>
    </location>
</feature>
<dbReference type="EMBL" id="REGW02000002">
    <property type="protein sequence ID" value="KAE8299826.1"/>
    <property type="molecule type" value="Genomic_DNA"/>
</dbReference>
<evidence type="ECO:0000256" key="2">
    <source>
        <dbReference type="ARBA" id="ARBA00004496"/>
    </source>
</evidence>
<feature type="compositionally biased region" description="Low complexity" evidence="22">
    <location>
        <begin position="2879"/>
        <end position="2888"/>
    </location>
</feature>
<dbReference type="SMART" id="SM00109">
    <property type="entry name" value="C1"/>
    <property type="match status" value="2"/>
</dbReference>
<evidence type="ECO:0000256" key="21">
    <source>
        <dbReference type="RuleBase" id="RU361128"/>
    </source>
</evidence>
<dbReference type="UniPathway" id="UPA00230"/>
<dbReference type="Proteomes" id="UP000424527">
    <property type="component" value="Unassembled WGS sequence"/>
</dbReference>
<evidence type="ECO:0000256" key="13">
    <source>
        <dbReference type="ARBA" id="ARBA00022777"/>
    </source>
</evidence>
<dbReference type="InterPro" id="IPR017438">
    <property type="entry name" value="ATP-NAD_kinase_N"/>
</dbReference>
<evidence type="ECO:0000259" key="24">
    <source>
        <dbReference type="PROSITE" id="PS50081"/>
    </source>
</evidence>
<feature type="region of interest" description="Disordered" evidence="22">
    <location>
        <begin position="1567"/>
        <end position="1647"/>
    </location>
</feature>
<feature type="compositionally biased region" description="Pro residues" evidence="22">
    <location>
        <begin position="2224"/>
        <end position="2239"/>
    </location>
</feature>